<feature type="domain" description="HTH luxR-type" evidence="1">
    <location>
        <begin position="22"/>
        <end position="68"/>
    </location>
</feature>
<dbReference type="Pfam" id="PF00196">
    <property type="entry name" value="GerE"/>
    <property type="match status" value="1"/>
</dbReference>
<dbReference type="InterPro" id="IPR036388">
    <property type="entry name" value="WH-like_DNA-bd_sf"/>
</dbReference>
<dbReference type="InterPro" id="IPR027417">
    <property type="entry name" value="P-loop_NTPase"/>
</dbReference>
<evidence type="ECO:0000313" key="3">
    <source>
        <dbReference type="EMBL" id="NCJ06142.1"/>
    </source>
</evidence>
<dbReference type="PANTHER" id="PTHR47691">
    <property type="entry name" value="REGULATOR-RELATED"/>
    <property type="match status" value="1"/>
</dbReference>
<dbReference type="InterPro" id="IPR002182">
    <property type="entry name" value="NB-ARC"/>
</dbReference>
<comment type="caution">
    <text evidence="3">The sequence shown here is derived from an EMBL/GenBank/DDBJ whole genome shotgun (WGS) entry which is preliminary data.</text>
</comment>
<proteinExistence type="predicted"/>
<keyword evidence="4" id="KW-1185">Reference proteome</keyword>
<dbReference type="RefSeq" id="WP_161824617.1">
    <property type="nucleotide sequence ID" value="NZ_WVIC01000009.1"/>
</dbReference>
<dbReference type="GO" id="GO:0003677">
    <property type="term" value="F:DNA binding"/>
    <property type="evidence" value="ECO:0007669"/>
    <property type="project" value="InterPro"/>
</dbReference>
<dbReference type="GO" id="GO:0043531">
    <property type="term" value="F:ADP binding"/>
    <property type="evidence" value="ECO:0007669"/>
    <property type="project" value="InterPro"/>
</dbReference>
<dbReference type="EMBL" id="WVIC01000009">
    <property type="protein sequence ID" value="NCJ06142.1"/>
    <property type="molecule type" value="Genomic_DNA"/>
</dbReference>
<evidence type="ECO:0000259" key="2">
    <source>
        <dbReference type="Pfam" id="PF00931"/>
    </source>
</evidence>
<dbReference type="PRINTS" id="PR00364">
    <property type="entry name" value="DISEASERSIST"/>
</dbReference>
<evidence type="ECO:0000259" key="1">
    <source>
        <dbReference type="Pfam" id="PF00196"/>
    </source>
</evidence>
<dbReference type="SUPFAM" id="SSF46894">
    <property type="entry name" value="C-terminal effector domain of the bipartite response regulators"/>
    <property type="match status" value="1"/>
</dbReference>
<dbReference type="Gene3D" id="3.40.50.300">
    <property type="entry name" value="P-loop containing nucleotide triphosphate hydrolases"/>
    <property type="match status" value="1"/>
</dbReference>
<evidence type="ECO:0000313" key="4">
    <source>
        <dbReference type="Proteomes" id="UP000607397"/>
    </source>
</evidence>
<dbReference type="PANTHER" id="PTHR47691:SF3">
    <property type="entry name" value="HTH-TYPE TRANSCRIPTIONAL REGULATOR RV0890C-RELATED"/>
    <property type="match status" value="1"/>
</dbReference>
<gene>
    <name evidence="3" type="ORF">GS597_06345</name>
</gene>
<organism evidence="3 4">
    <name type="scientific">Petrachloros mirabilis ULC683</name>
    <dbReference type="NCBI Taxonomy" id="2781853"/>
    <lineage>
        <taxon>Bacteria</taxon>
        <taxon>Bacillati</taxon>
        <taxon>Cyanobacteriota</taxon>
        <taxon>Cyanophyceae</taxon>
        <taxon>Synechococcales</taxon>
        <taxon>Petrachlorosaceae</taxon>
        <taxon>Petrachloros</taxon>
        <taxon>Petrachloros mirabilis</taxon>
    </lineage>
</organism>
<name>A0A8K1ZYS0_9CYAN</name>
<accession>A0A8K1ZYS0</accession>
<dbReference type="GO" id="GO:0006355">
    <property type="term" value="P:regulation of DNA-templated transcription"/>
    <property type="evidence" value="ECO:0007669"/>
    <property type="project" value="InterPro"/>
</dbReference>
<dbReference type="InterPro" id="IPR000792">
    <property type="entry name" value="Tscrpt_reg_LuxR_C"/>
</dbReference>
<dbReference type="Pfam" id="PF00931">
    <property type="entry name" value="NB-ARC"/>
    <property type="match status" value="1"/>
</dbReference>
<feature type="domain" description="NB-ARC" evidence="2">
    <location>
        <begin position="125"/>
        <end position="225"/>
    </location>
</feature>
<dbReference type="Gene3D" id="1.10.10.10">
    <property type="entry name" value="Winged helix-like DNA-binding domain superfamily/Winged helix DNA-binding domain"/>
    <property type="match status" value="1"/>
</dbReference>
<protein>
    <submittedName>
        <fullName evidence="3">LuxR family transcriptional regulator</fullName>
    </submittedName>
</protein>
<dbReference type="SUPFAM" id="SSF52540">
    <property type="entry name" value="P-loop containing nucleoside triphosphate hydrolases"/>
    <property type="match status" value="1"/>
</dbReference>
<dbReference type="AlphaFoldDB" id="A0A8K1ZYS0"/>
<reference evidence="3" key="1">
    <citation type="submission" date="2019-12" db="EMBL/GenBank/DDBJ databases">
        <title>High-Quality draft genome sequences of three cyanobacteria isolated from the limestone walls of the Old Cathedral of Coimbra.</title>
        <authorList>
            <person name="Tiago I."/>
            <person name="Soares F."/>
            <person name="Portugal A."/>
        </authorList>
    </citation>
    <scope>NUCLEOTIDE SEQUENCE [LARGE SCALE GENOMIC DNA]</scope>
    <source>
        <strain evidence="3">C</strain>
    </source>
</reference>
<dbReference type="Proteomes" id="UP000607397">
    <property type="component" value="Unassembled WGS sequence"/>
</dbReference>
<sequence>MTPQTLIPQSFLDAIALEYGLTSAELAALSLAVVAGQPTKGIASQLGISEDAVRKRLSEVYQKFQIKGKGPVKLAKLQQILVQKYQLQGASATTTDLETAVTESLPSQFVYWGEAPDVPFFYGRQQEMAALEKWVIQDQCRLVTLLGMKGIGKTTLAVKLARTFQAQFDGVVWCSLRHAPTLDSLLTSTLRLPVSSEVHALRSTQEKISALLQILHQYRYLIVLDNGETILRSGDFVGHYRDGYRDYGELLQRIGEEPHQSCLIFTSLEQPREITFLEGKDMPVRSLRLSGLDLQAAQEILRSKHLNEADHKQWEILIKLYGGNPLALKIIGATIQELFDGSVREFLRQRTTLIVQDIRELLDDQFNRLSELEKEIMIWLAIAQHPLSFSQIDKLILLPIDSSELMQALGSLGRRSLVEKNKHTPNKFELQPVVMDYMNSYIVEKIYHEICASTKEKSIKNIKIIRNHILINSQEKEEVKRIQERLFLIPLRDRLRIYIRDEKALNEHLNQIIDWLENKSSLEVGYASENIYSLLASLQACVSNE</sequence>
<dbReference type="InterPro" id="IPR016032">
    <property type="entry name" value="Sig_transdc_resp-reg_C-effctor"/>
</dbReference>